<dbReference type="Pfam" id="PF18376">
    <property type="entry name" value="MDD_C"/>
    <property type="match status" value="1"/>
</dbReference>
<dbReference type="InterPro" id="IPR005935">
    <property type="entry name" value="Mev_decarb"/>
</dbReference>
<dbReference type="InterPro" id="IPR014721">
    <property type="entry name" value="Ribsml_uS5_D2-typ_fold_subgr"/>
</dbReference>
<keyword evidence="6" id="KW-0443">Lipid metabolism</keyword>
<dbReference type="PANTHER" id="PTHR10977:SF3">
    <property type="entry name" value="DIPHOSPHOMEVALONATE DECARBOXYLASE"/>
    <property type="match status" value="1"/>
</dbReference>
<dbReference type="NCBIfam" id="TIGR01240">
    <property type="entry name" value="mevDPdecarb"/>
    <property type="match status" value="1"/>
</dbReference>
<organism evidence="10 11">
    <name type="scientific">Fastidiosipila sanguinis</name>
    <dbReference type="NCBI Taxonomy" id="236753"/>
    <lineage>
        <taxon>Bacteria</taxon>
        <taxon>Bacillati</taxon>
        <taxon>Bacillota</taxon>
        <taxon>Clostridia</taxon>
        <taxon>Eubacteriales</taxon>
        <taxon>Oscillospiraceae</taxon>
        <taxon>Fastidiosipila</taxon>
    </lineage>
</organism>
<sequence length="329" mass="36754">MNCLVGQARAHSNIALIKYWGKIDSELHIPQNNSLSLTQDAFYTDTKVTFSNDLKEDEFYLNYDKQDKNEVDKISRFIDIFRVIAKTKLNCIVETHNSMPSAAGFGSSASAYAALTKALNDALNLNLEDRELSILARRGSGSACRSIYPGLVEWQQGNSNETSFAVPFDNADFPICTITMALSGARKKFSSRKGMQISVDTSPYYSAWKEYSKKSLDDIKKAIKDKNITKIGEIAEQNALAMHSLTITAQPSFFYFNEDTLKAINAVHNLRDQGYALHFTIDAGPNIVIICDFADANQIKELLKLEFPTKDLIISRPGPGVKSLESWNY</sequence>
<keyword evidence="11" id="KW-1185">Reference proteome</keyword>
<dbReference type="Proteomes" id="UP000237947">
    <property type="component" value="Chromosome"/>
</dbReference>
<dbReference type="OrthoDB" id="5498344at2"/>
<dbReference type="InterPro" id="IPR029765">
    <property type="entry name" value="Mev_diP_decarb"/>
</dbReference>
<dbReference type="GO" id="GO:0005524">
    <property type="term" value="F:ATP binding"/>
    <property type="evidence" value="ECO:0007669"/>
    <property type="project" value="UniProtKB-KW"/>
</dbReference>
<dbReference type="PIRSF" id="PIRSF015950">
    <property type="entry name" value="Mev_P_decrbx"/>
    <property type="match status" value="1"/>
</dbReference>
<evidence type="ECO:0000256" key="4">
    <source>
        <dbReference type="ARBA" id="ARBA00022741"/>
    </source>
</evidence>
<evidence type="ECO:0000256" key="2">
    <source>
        <dbReference type="ARBA" id="ARBA00012296"/>
    </source>
</evidence>
<dbReference type="KEGG" id="fsa:C5Q98_02155"/>
<accession>A0A2S0KM73</accession>
<dbReference type="PANTHER" id="PTHR10977">
    <property type="entry name" value="DIPHOSPHOMEVALONATE DECARBOXYLASE"/>
    <property type="match status" value="1"/>
</dbReference>
<evidence type="ECO:0000259" key="8">
    <source>
        <dbReference type="Pfam" id="PF18376"/>
    </source>
</evidence>
<protein>
    <recommendedName>
        <fullName evidence="2">diphosphomevalonate decarboxylase</fullName>
        <ecNumber evidence="2">4.1.1.33</ecNumber>
    </recommendedName>
</protein>
<dbReference type="Gene3D" id="3.30.70.890">
    <property type="entry name" value="GHMP kinase, C-terminal domain"/>
    <property type="match status" value="1"/>
</dbReference>
<dbReference type="InterPro" id="IPR041431">
    <property type="entry name" value="Mvd1_C"/>
</dbReference>
<keyword evidence="7" id="KW-0456">Lyase</keyword>
<evidence type="ECO:0000313" key="11">
    <source>
        <dbReference type="Proteomes" id="UP000237947"/>
    </source>
</evidence>
<evidence type="ECO:0000313" key="10">
    <source>
        <dbReference type="EMBL" id="AVM42107.1"/>
    </source>
</evidence>
<keyword evidence="5" id="KW-0067">ATP-binding</keyword>
<keyword evidence="3" id="KW-0444">Lipid biosynthesis</keyword>
<dbReference type="EMBL" id="CP027226">
    <property type="protein sequence ID" value="AVM42107.1"/>
    <property type="molecule type" value="Genomic_DNA"/>
</dbReference>
<dbReference type="GO" id="GO:0005829">
    <property type="term" value="C:cytosol"/>
    <property type="evidence" value="ECO:0007669"/>
    <property type="project" value="InterPro"/>
</dbReference>
<evidence type="ECO:0000259" key="9">
    <source>
        <dbReference type="Pfam" id="PF22700"/>
    </source>
</evidence>
<evidence type="ECO:0000256" key="6">
    <source>
        <dbReference type="ARBA" id="ARBA00023098"/>
    </source>
</evidence>
<dbReference type="AlphaFoldDB" id="A0A2S0KM73"/>
<dbReference type="InterPro" id="IPR053859">
    <property type="entry name" value="MVD-like_N"/>
</dbReference>
<dbReference type="SUPFAM" id="SSF54211">
    <property type="entry name" value="Ribosomal protein S5 domain 2-like"/>
    <property type="match status" value="1"/>
</dbReference>
<dbReference type="RefSeq" id="WP_106012093.1">
    <property type="nucleotide sequence ID" value="NZ_CP027226.1"/>
</dbReference>
<evidence type="ECO:0000256" key="5">
    <source>
        <dbReference type="ARBA" id="ARBA00022840"/>
    </source>
</evidence>
<gene>
    <name evidence="10" type="primary">mvaD</name>
    <name evidence="10" type="ORF">C5Q98_02155</name>
</gene>
<dbReference type="Pfam" id="PF22700">
    <property type="entry name" value="MVD-like_N"/>
    <property type="match status" value="1"/>
</dbReference>
<dbReference type="GO" id="GO:0019287">
    <property type="term" value="P:isopentenyl diphosphate biosynthetic process, mevalonate pathway"/>
    <property type="evidence" value="ECO:0007669"/>
    <property type="project" value="InterPro"/>
</dbReference>
<dbReference type="GO" id="GO:0004163">
    <property type="term" value="F:diphosphomevalonate decarboxylase activity"/>
    <property type="evidence" value="ECO:0007669"/>
    <property type="project" value="UniProtKB-EC"/>
</dbReference>
<name>A0A2S0KM73_9FIRM</name>
<feature type="domain" description="Mvd1 C-terminal" evidence="8">
    <location>
        <begin position="182"/>
        <end position="311"/>
    </location>
</feature>
<dbReference type="FunFam" id="3.30.230.10:FF:000072">
    <property type="entry name" value="Diphosphomevalonate decarboxylase"/>
    <property type="match status" value="1"/>
</dbReference>
<evidence type="ECO:0000256" key="1">
    <source>
        <dbReference type="ARBA" id="ARBA00008831"/>
    </source>
</evidence>
<keyword evidence="4" id="KW-0547">Nucleotide-binding</keyword>
<dbReference type="Gene3D" id="3.30.230.10">
    <property type="match status" value="1"/>
</dbReference>
<comment type="similarity">
    <text evidence="1">Belongs to the diphosphomevalonate decarboxylase family.</text>
</comment>
<evidence type="ECO:0000256" key="7">
    <source>
        <dbReference type="ARBA" id="ARBA00023239"/>
    </source>
</evidence>
<reference evidence="11" key="1">
    <citation type="submission" date="2018-02" db="EMBL/GenBank/DDBJ databases">
        <authorList>
            <person name="Holder M.E."/>
            <person name="Ajami N.J."/>
            <person name="Petrosino J.F."/>
        </authorList>
    </citation>
    <scope>NUCLEOTIDE SEQUENCE [LARGE SCALE GENOMIC DNA]</scope>
    <source>
        <strain evidence="11">CCUG 47711</strain>
    </source>
</reference>
<dbReference type="EC" id="4.1.1.33" evidence="2"/>
<evidence type="ECO:0000256" key="3">
    <source>
        <dbReference type="ARBA" id="ARBA00022516"/>
    </source>
</evidence>
<dbReference type="InterPro" id="IPR020568">
    <property type="entry name" value="Ribosomal_Su5_D2-typ_SF"/>
</dbReference>
<feature type="domain" description="Diphosphomevalonate decarboxylase-like N-terminal" evidence="9">
    <location>
        <begin position="10"/>
        <end position="165"/>
    </location>
</feature>
<proteinExistence type="inferred from homology"/>
<dbReference type="SUPFAM" id="SSF55060">
    <property type="entry name" value="GHMP Kinase, C-terminal domain"/>
    <property type="match status" value="1"/>
</dbReference>
<dbReference type="InterPro" id="IPR036554">
    <property type="entry name" value="GHMP_kinase_C_sf"/>
</dbReference>